<dbReference type="EMBL" id="KL198032">
    <property type="protein sequence ID" value="KDQ15405.1"/>
    <property type="molecule type" value="Genomic_DNA"/>
</dbReference>
<dbReference type="Proteomes" id="UP000027195">
    <property type="component" value="Unassembled WGS sequence"/>
</dbReference>
<accession>A0A067ML23</accession>
<sequence>MGTLFRWISRSLRDRPQRQRPHPRRDRASRWFRLPPRKKSMTRRTRVDQYCAAILRPFSVLLDLPSSLLLYS</sequence>
<gene>
    <name evidence="1" type="ORF">BOTBODRAFT_291394</name>
</gene>
<keyword evidence="2" id="KW-1185">Reference proteome</keyword>
<dbReference type="HOGENOM" id="CLU_2721872_0_0_1"/>
<reference evidence="2" key="1">
    <citation type="journal article" date="2014" name="Proc. Natl. Acad. Sci. U.S.A.">
        <title>Extensive sampling of basidiomycete genomes demonstrates inadequacy of the white-rot/brown-rot paradigm for wood decay fungi.</title>
        <authorList>
            <person name="Riley R."/>
            <person name="Salamov A.A."/>
            <person name="Brown D.W."/>
            <person name="Nagy L.G."/>
            <person name="Floudas D."/>
            <person name="Held B.W."/>
            <person name="Levasseur A."/>
            <person name="Lombard V."/>
            <person name="Morin E."/>
            <person name="Otillar R."/>
            <person name="Lindquist E.A."/>
            <person name="Sun H."/>
            <person name="LaButti K.M."/>
            <person name="Schmutz J."/>
            <person name="Jabbour D."/>
            <person name="Luo H."/>
            <person name="Baker S.E."/>
            <person name="Pisabarro A.G."/>
            <person name="Walton J.D."/>
            <person name="Blanchette R.A."/>
            <person name="Henrissat B."/>
            <person name="Martin F."/>
            <person name="Cullen D."/>
            <person name="Hibbett D.S."/>
            <person name="Grigoriev I.V."/>
        </authorList>
    </citation>
    <scope>NUCLEOTIDE SEQUENCE [LARGE SCALE GENOMIC DNA]</scope>
    <source>
        <strain evidence="2">FD-172 SS1</strain>
    </source>
</reference>
<evidence type="ECO:0000313" key="2">
    <source>
        <dbReference type="Proteomes" id="UP000027195"/>
    </source>
</evidence>
<protein>
    <submittedName>
        <fullName evidence="1">Uncharacterized protein</fullName>
    </submittedName>
</protein>
<dbReference type="InParanoid" id="A0A067ML23"/>
<organism evidence="1 2">
    <name type="scientific">Botryobasidium botryosum (strain FD-172 SS1)</name>
    <dbReference type="NCBI Taxonomy" id="930990"/>
    <lineage>
        <taxon>Eukaryota</taxon>
        <taxon>Fungi</taxon>
        <taxon>Dikarya</taxon>
        <taxon>Basidiomycota</taxon>
        <taxon>Agaricomycotina</taxon>
        <taxon>Agaricomycetes</taxon>
        <taxon>Cantharellales</taxon>
        <taxon>Botryobasidiaceae</taxon>
        <taxon>Botryobasidium</taxon>
    </lineage>
</organism>
<name>A0A067ML23_BOTB1</name>
<evidence type="ECO:0000313" key="1">
    <source>
        <dbReference type="EMBL" id="KDQ15405.1"/>
    </source>
</evidence>
<proteinExistence type="predicted"/>
<dbReference type="AlphaFoldDB" id="A0A067ML23"/>